<evidence type="ECO:0000313" key="2">
    <source>
        <dbReference type="Proteomes" id="UP000708208"/>
    </source>
</evidence>
<comment type="caution">
    <text evidence="1">The sequence shown here is derived from an EMBL/GenBank/DDBJ whole genome shotgun (WGS) entry which is preliminary data.</text>
</comment>
<reference evidence="1" key="1">
    <citation type="submission" date="2021-06" db="EMBL/GenBank/DDBJ databases">
        <authorList>
            <person name="Hodson N. C."/>
            <person name="Mongue J. A."/>
            <person name="Jaron S. K."/>
        </authorList>
    </citation>
    <scope>NUCLEOTIDE SEQUENCE</scope>
</reference>
<name>A0A8J2JS74_9HEXA</name>
<evidence type="ECO:0008006" key="3">
    <source>
        <dbReference type="Google" id="ProtNLM"/>
    </source>
</evidence>
<feature type="non-terminal residue" evidence="1">
    <location>
        <position position="1"/>
    </location>
</feature>
<dbReference type="Proteomes" id="UP000708208">
    <property type="component" value="Unassembled WGS sequence"/>
</dbReference>
<dbReference type="AlphaFoldDB" id="A0A8J2JS74"/>
<gene>
    <name evidence="1" type="ORF">AFUS01_LOCUS15240</name>
</gene>
<protein>
    <recommendedName>
        <fullName evidence="3">C2H2-type domain-containing protein</fullName>
    </recommendedName>
</protein>
<organism evidence="1 2">
    <name type="scientific">Allacma fusca</name>
    <dbReference type="NCBI Taxonomy" id="39272"/>
    <lineage>
        <taxon>Eukaryota</taxon>
        <taxon>Metazoa</taxon>
        <taxon>Ecdysozoa</taxon>
        <taxon>Arthropoda</taxon>
        <taxon>Hexapoda</taxon>
        <taxon>Collembola</taxon>
        <taxon>Symphypleona</taxon>
        <taxon>Sminthuridae</taxon>
        <taxon>Allacma</taxon>
    </lineage>
</organism>
<sequence>MPTNKEGWLMFELFIWTTGICGVSFEKKLKPLQHKVKIHREPVPYFCKEENCRQ</sequence>
<keyword evidence="2" id="KW-1185">Reference proteome</keyword>
<evidence type="ECO:0000313" key="1">
    <source>
        <dbReference type="EMBL" id="CAG7726323.1"/>
    </source>
</evidence>
<dbReference type="EMBL" id="CAJVCH010134017">
    <property type="protein sequence ID" value="CAG7726323.1"/>
    <property type="molecule type" value="Genomic_DNA"/>
</dbReference>
<proteinExistence type="predicted"/>
<accession>A0A8J2JS74</accession>